<name>A0A6J1R788_9HYME</name>
<evidence type="ECO:0000313" key="2">
    <source>
        <dbReference type="Proteomes" id="UP000504618"/>
    </source>
</evidence>
<feature type="region of interest" description="Disordered" evidence="1">
    <location>
        <begin position="239"/>
        <end position="259"/>
    </location>
</feature>
<dbReference type="GeneID" id="112466589"/>
<protein>
    <submittedName>
        <fullName evidence="3">Uncharacterized protein LOC112466589</fullName>
    </submittedName>
</protein>
<feature type="non-terminal residue" evidence="3">
    <location>
        <position position="1"/>
    </location>
</feature>
<sequence>ETNYYMIQDYNDNLYGSHYVSSQEPSGSEAYPSLGDQCTSSRGGRLRPSQLSPASSSNAFNNFMPTMAFVNNTLIRGRFMSIGRDILPPPPLPGEIMSPLSMNGFISPHLLNRSGSRLDSPLLSQRLTPTSSNHLGQLGADETDLALQDFPLFPLISGLTLSRFISFSCNIPPLLPSLSLSSVTNGFTAPLFLTNSDIAKMIAINLPKFRSLKSIVNGQLKKSVNLKYSIGRSVKQLAQNDSRRHKTAQDKEDRAEGGGAYECAQRRRVHPGALCVAVKFSDSDLLLALWAIPG</sequence>
<dbReference type="OrthoDB" id="1060785at2759"/>
<gene>
    <name evidence="3" type="primary">LOC112466589</name>
</gene>
<accession>A0A6J1R788</accession>
<feature type="compositionally biased region" description="Basic and acidic residues" evidence="1">
    <location>
        <begin position="247"/>
        <end position="256"/>
    </location>
</feature>
<evidence type="ECO:0000313" key="3">
    <source>
        <dbReference type="RefSeq" id="XP_024890527.1"/>
    </source>
</evidence>
<evidence type="ECO:0000256" key="1">
    <source>
        <dbReference type="SAM" id="MobiDB-lite"/>
    </source>
</evidence>
<keyword evidence="2" id="KW-1185">Reference proteome</keyword>
<dbReference type="RefSeq" id="XP_024890527.1">
    <property type="nucleotide sequence ID" value="XM_025034759.1"/>
</dbReference>
<feature type="region of interest" description="Disordered" evidence="1">
    <location>
        <begin position="21"/>
        <end position="54"/>
    </location>
</feature>
<dbReference type="AlphaFoldDB" id="A0A6J1R788"/>
<dbReference type="Proteomes" id="UP000504618">
    <property type="component" value="Unplaced"/>
</dbReference>
<reference evidence="3" key="1">
    <citation type="submission" date="2025-08" db="UniProtKB">
        <authorList>
            <consortium name="RefSeq"/>
        </authorList>
    </citation>
    <scope>IDENTIFICATION</scope>
    <source>
        <tissue evidence="3">Whole body</tissue>
    </source>
</reference>
<proteinExistence type="predicted"/>
<organism evidence="2 3">
    <name type="scientific">Temnothorax curvispinosus</name>
    <dbReference type="NCBI Taxonomy" id="300111"/>
    <lineage>
        <taxon>Eukaryota</taxon>
        <taxon>Metazoa</taxon>
        <taxon>Ecdysozoa</taxon>
        <taxon>Arthropoda</taxon>
        <taxon>Hexapoda</taxon>
        <taxon>Insecta</taxon>
        <taxon>Pterygota</taxon>
        <taxon>Neoptera</taxon>
        <taxon>Endopterygota</taxon>
        <taxon>Hymenoptera</taxon>
        <taxon>Apocrita</taxon>
        <taxon>Aculeata</taxon>
        <taxon>Formicoidea</taxon>
        <taxon>Formicidae</taxon>
        <taxon>Myrmicinae</taxon>
        <taxon>Temnothorax</taxon>
    </lineage>
</organism>